<evidence type="ECO:0000256" key="2">
    <source>
        <dbReference type="ARBA" id="ARBA00010602"/>
    </source>
</evidence>
<sequence>MKKKTRLLVSALLVLAVASGGAFWYNHRPVTDGALTLYGNIDFRQASVPFNGNDRIAEILVEEGALVKKGQLLARLETSRLLPQLAQIQAATESQKAVVDRLLNGTRKEEIAQAKANLESARADAVNATSQYTRSKAMGRIAAVSQQDVDQAKATSYIAAAKVDVAQNALKLAIIGPRPEDIAQARAQLRSYEAQLDLLRQQVADAELRAPFDAVVQSRLMEPGEMASPTKPVFSLATIGTKWVRAYIPEPSLSHVRNGSRAQIRVDSMPNLALDGWVGFISPVAEFTPKTVQTEDLRTNLVYEIRVFVKDKSNILRLGMPATVKLLSEGDGTANVPAKR</sequence>
<keyword evidence="3 7" id="KW-0732">Signal</keyword>
<feature type="signal peptide" evidence="7">
    <location>
        <begin position="1"/>
        <end position="24"/>
    </location>
</feature>
<evidence type="ECO:0000313" key="10">
    <source>
        <dbReference type="EMBL" id="SPS05489.1"/>
    </source>
</evidence>
<comment type="similarity">
    <text evidence="2">Belongs to the UPF0194 family.</text>
</comment>
<dbReference type="Pfam" id="PF25954">
    <property type="entry name" value="Beta-barrel_RND_2"/>
    <property type="match status" value="1"/>
</dbReference>
<dbReference type="GO" id="GO:0042597">
    <property type="term" value="C:periplasmic space"/>
    <property type="evidence" value="ECO:0007669"/>
    <property type="project" value="UniProtKB-SubCell"/>
</dbReference>
<dbReference type="InterPro" id="IPR058792">
    <property type="entry name" value="Beta-barrel_RND_2"/>
</dbReference>
<reference evidence="10" key="1">
    <citation type="submission" date="2018-05" db="EMBL/GenBank/DDBJ databases">
        <authorList>
            <person name="Lanie J.A."/>
            <person name="Ng W.-L."/>
            <person name="Kazmierczak K.M."/>
            <person name="Andrzejewski T.M."/>
            <person name="Davidsen T.M."/>
            <person name="Wayne K.J."/>
            <person name="Tettelin H."/>
            <person name="Glass J.I."/>
            <person name="Rusch D."/>
            <person name="Podicherti R."/>
            <person name="Tsui H.-C.T."/>
            <person name="Winkler M.E."/>
        </authorList>
    </citation>
    <scope>NUCLEOTIDE SEQUENCE</scope>
    <source>
        <strain evidence="10">KNB</strain>
    </source>
</reference>
<dbReference type="PANTHER" id="PTHR32347">
    <property type="entry name" value="EFFLUX SYSTEM COMPONENT YKNX-RELATED"/>
    <property type="match status" value="1"/>
</dbReference>
<dbReference type="PANTHER" id="PTHR32347:SF29">
    <property type="entry name" value="UPF0194 MEMBRANE PROTEIN YBHG"/>
    <property type="match status" value="1"/>
</dbReference>
<dbReference type="InterPro" id="IPR059052">
    <property type="entry name" value="HH_YbhG-like"/>
</dbReference>
<protein>
    <submittedName>
        <fullName evidence="10">Uncharacterized protein</fullName>
    </submittedName>
</protein>
<evidence type="ECO:0000256" key="7">
    <source>
        <dbReference type="SAM" id="SignalP"/>
    </source>
</evidence>
<evidence type="ECO:0000256" key="6">
    <source>
        <dbReference type="SAM" id="Coils"/>
    </source>
</evidence>
<evidence type="ECO:0000256" key="1">
    <source>
        <dbReference type="ARBA" id="ARBA00004418"/>
    </source>
</evidence>
<dbReference type="AlphaFoldDB" id="A0A2X0QTQ2"/>
<feature type="domain" description="CusB-like beta-barrel" evidence="9">
    <location>
        <begin position="243"/>
        <end position="328"/>
    </location>
</feature>
<dbReference type="Gene3D" id="2.40.50.100">
    <property type="match status" value="1"/>
</dbReference>
<evidence type="ECO:0000259" key="9">
    <source>
        <dbReference type="Pfam" id="PF25954"/>
    </source>
</evidence>
<feature type="chain" id="PRO_5016164024" evidence="7">
    <location>
        <begin position="25"/>
        <end position="340"/>
    </location>
</feature>
<dbReference type="Pfam" id="PF25881">
    <property type="entry name" value="HH_YBHG"/>
    <property type="match status" value="1"/>
</dbReference>
<keyword evidence="4" id="KW-0574">Periplasm</keyword>
<dbReference type="SUPFAM" id="SSF111369">
    <property type="entry name" value="HlyD-like secretion proteins"/>
    <property type="match status" value="1"/>
</dbReference>
<evidence type="ECO:0000256" key="4">
    <source>
        <dbReference type="ARBA" id="ARBA00022764"/>
    </source>
</evidence>
<dbReference type="Gene3D" id="1.10.287.470">
    <property type="entry name" value="Helix hairpin bin"/>
    <property type="match status" value="1"/>
</dbReference>
<dbReference type="InterPro" id="IPR050465">
    <property type="entry name" value="UPF0194_transport"/>
</dbReference>
<comment type="subcellular location">
    <subcellularLocation>
        <location evidence="1">Periplasm</location>
    </subcellularLocation>
</comment>
<dbReference type="Gene3D" id="2.40.30.170">
    <property type="match status" value="1"/>
</dbReference>
<organism evidence="10">
    <name type="scientific">Candidatus Nitrotoga fabula</name>
    <dbReference type="NCBI Taxonomy" id="2182327"/>
    <lineage>
        <taxon>Bacteria</taxon>
        <taxon>Pseudomonadati</taxon>
        <taxon>Pseudomonadota</taxon>
        <taxon>Betaproteobacteria</taxon>
        <taxon>Nitrosomonadales</taxon>
        <taxon>Gallionellaceae</taxon>
        <taxon>Candidatus Nitrotoga</taxon>
    </lineage>
</organism>
<proteinExistence type="inferred from homology"/>
<evidence type="ECO:0000256" key="3">
    <source>
        <dbReference type="ARBA" id="ARBA00022729"/>
    </source>
</evidence>
<dbReference type="EMBL" id="LS423452">
    <property type="protein sequence ID" value="SPS05489.1"/>
    <property type="molecule type" value="Genomic_DNA"/>
</dbReference>
<evidence type="ECO:0000259" key="8">
    <source>
        <dbReference type="Pfam" id="PF25881"/>
    </source>
</evidence>
<feature type="domain" description="YbhG-like alpha-helical hairpin" evidence="8">
    <location>
        <begin position="84"/>
        <end position="204"/>
    </location>
</feature>
<keyword evidence="5 6" id="KW-0175">Coiled coil</keyword>
<evidence type="ECO:0000256" key="5">
    <source>
        <dbReference type="ARBA" id="ARBA00023054"/>
    </source>
</evidence>
<name>A0A2X0QTQ2_9PROT</name>
<gene>
    <name evidence="10" type="ORF">NITFAB_1079</name>
</gene>
<accession>A0A2X0QTQ2</accession>
<feature type="coiled-coil region" evidence="6">
    <location>
        <begin position="182"/>
        <end position="209"/>
    </location>
</feature>